<dbReference type="Pfam" id="PF00483">
    <property type="entry name" value="NTP_transferase"/>
    <property type="match status" value="1"/>
</dbReference>
<dbReference type="InterPro" id="IPR051161">
    <property type="entry name" value="Mannose-6P_isomerase_type2"/>
</dbReference>
<keyword evidence="5" id="KW-0547">Nucleotide-binding</keyword>
<dbReference type="GO" id="GO:0005525">
    <property type="term" value="F:GTP binding"/>
    <property type="evidence" value="ECO:0007669"/>
    <property type="project" value="UniProtKB-KW"/>
</dbReference>
<evidence type="ECO:0000256" key="1">
    <source>
        <dbReference type="ARBA" id="ARBA00006115"/>
    </source>
</evidence>
<dbReference type="PANTHER" id="PTHR46390:SF1">
    <property type="entry name" value="MANNOSE-1-PHOSPHATE GUANYLYLTRANSFERASE"/>
    <property type="match status" value="1"/>
</dbReference>
<dbReference type="SUPFAM" id="SSF159283">
    <property type="entry name" value="Guanosine diphospho-D-mannose pyrophosphorylase/mannose-6-phosphate isomerase linker domain"/>
    <property type="match status" value="1"/>
</dbReference>
<dbReference type="PANTHER" id="PTHR46390">
    <property type="entry name" value="MANNOSE-1-PHOSPHATE GUANYLYLTRANSFERASE"/>
    <property type="match status" value="1"/>
</dbReference>
<keyword evidence="4 10" id="KW-0548">Nucleotidyltransferase</keyword>
<dbReference type="SUPFAM" id="SSF53448">
    <property type="entry name" value="Nucleotide-diphospho-sugar transferases"/>
    <property type="match status" value="1"/>
</dbReference>
<dbReference type="GO" id="GO:0009298">
    <property type="term" value="P:GDP-mannose biosynthetic process"/>
    <property type="evidence" value="ECO:0007669"/>
    <property type="project" value="TreeGrafter"/>
</dbReference>
<dbReference type="InterPro" id="IPR049577">
    <property type="entry name" value="GMPP_N"/>
</dbReference>
<dbReference type="InterPro" id="IPR005835">
    <property type="entry name" value="NTP_transferase_dom"/>
</dbReference>
<dbReference type="InterPro" id="IPR054566">
    <property type="entry name" value="ManC/GMP-like_b-helix"/>
</dbReference>
<keyword evidence="3 10" id="KW-0808">Transferase</keyword>
<sequence>MAGGAGTRFWPASRKMTPKQLLNLAGDRSMIQSTVDRLGTLCPPKNVLVVTNEVLVDAIRDQLPDVPAESIIGEPAKRDTAPCVGLAAAWVMAMDPEAIMAVMPADHVISPDDVLQKAMQHAASLVEEDETRIVTFGIKPTYPAEVFGYIERSEELPGTEYPTFDVARFREKPDAKTAAEFLKAGTFYWNSGIFVWKAKTILAALEKFEPEMTAHLKTIQASIGTDSFAETLTKEFTAIKGTSIDYAVMERYDNVKVVEAPFQWDDLGNWTALPRQRGVDDEGNTIDAKHLGIKTSNSIVRSDDDHLIVTVGMEDCIVVRTPDATLIANRNDESAVKEVVKKLAENGWTEYL</sequence>
<accession>A0A5B9PEL2</accession>
<reference evidence="10 11" key="1">
    <citation type="submission" date="2019-08" db="EMBL/GenBank/DDBJ databases">
        <title>Deep-cultivation of Planctomycetes and their phenomic and genomic characterization uncovers novel biology.</title>
        <authorList>
            <person name="Wiegand S."/>
            <person name="Jogler M."/>
            <person name="Boedeker C."/>
            <person name="Pinto D."/>
            <person name="Vollmers J."/>
            <person name="Rivas-Marin E."/>
            <person name="Kohn T."/>
            <person name="Peeters S.H."/>
            <person name="Heuer A."/>
            <person name="Rast P."/>
            <person name="Oberbeckmann S."/>
            <person name="Bunk B."/>
            <person name="Jeske O."/>
            <person name="Meyerdierks A."/>
            <person name="Storesund J.E."/>
            <person name="Kallscheuer N."/>
            <person name="Luecker S."/>
            <person name="Lage O.M."/>
            <person name="Pohl T."/>
            <person name="Merkel B.J."/>
            <person name="Hornburger P."/>
            <person name="Mueller R.-W."/>
            <person name="Bruemmer F."/>
            <person name="Labrenz M."/>
            <person name="Spormann A.M."/>
            <person name="Op den Camp H."/>
            <person name="Overmann J."/>
            <person name="Amann R."/>
            <person name="Jetten M.S.M."/>
            <person name="Mascher T."/>
            <person name="Medema M.H."/>
            <person name="Devos D.P."/>
            <person name="Kaster A.-K."/>
            <person name="Ovreas L."/>
            <person name="Rohde M."/>
            <person name="Galperin M.Y."/>
            <person name="Jogler C."/>
        </authorList>
    </citation>
    <scope>NUCLEOTIDE SEQUENCE [LARGE SCALE GENOMIC DNA]</scope>
    <source>
        <strain evidence="10 11">FC18</strain>
    </source>
</reference>
<name>A0A5B9PEL2_9BACT</name>
<dbReference type="STRING" id="980251.GCA_001642875_04257"/>
<dbReference type="EC" id="2.7.7.13" evidence="2"/>
<protein>
    <recommendedName>
        <fullName evidence="2">mannose-1-phosphate guanylyltransferase</fullName>
        <ecNumber evidence="2">2.7.7.13</ecNumber>
    </recommendedName>
</protein>
<evidence type="ECO:0000256" key="7">
    <source>
        <dbReference type="ARBA" id="ARBA00047343"/>
    </source>
</evidence>
<comment type="similarity">
    <text evidence="1">Belongs to the mannose-6-phosphate isomerase type 2 family.</text>
</comment>
<feature type="domain" description="MannoseP isomerase/GMP-like beta-helix" evidence="9">
    <location>
        <begin position="289"/>
        <end position="343"/>
    </location>
</feature>
<dbReference type="CDD" id="cd02509">
    <property type="entry name" value="GDP-M1P_Guanylyltransferase"/>
    <property type="match status" value="1"/>
</dbReference>
<dbReference type="GO" id="GO:0004475">
    <property type="term" value="F:mannose-1-phosphate guanylyltransferase (GTP) activity"/>
    <property type="evidence" value="ECO:0007669"/>
    <property type="project" value="UniProtKB-EC"/>
</dbReference>
<evidence type="ECO:0000259" key="8">
    <source>
        <dbReference type="Pfam" id="PF00483"/>
    </source>
</evidence>
<evidence type="ECO:0000256" key="5">
    <source>
        <dbReference type="ARBA" id="ARBA00022741"/>
    </source>
</evidence>
<evidence type="ECO:0000256" key="6">
    <source>
        <dbReference type="ARBA" id="ARBA00023134"/>
    </source>
</evidence>
<dbReference type="InterPro" id="IPR029044">
    <property type="entry name" value="Nucleotide-diphossugar_trans"/>
</dbReference>
<evidence type="ECO:0000256" key="2">
    <source>
        <dbReference type="ARBA" id="ARBA00012387"/>
    </source>
</evidence>
<dbReference type="Proteomes" id="UP000322214">
    <property type="component" value="Chromosome"/>
</dbReference>
<dbReference type="KEGG" id="mff:MFFC18_38440"/>
<organism evidence="10 11">
    <name type="scientific">Mariniblastus fucicola</name>
    <dbReference type="NCBI Taxonomy" id="980251"/>
    <lineage>
        <taxon>Bacteria</taxon>
        <taxon>Pseudomonadati</taxon>
        <taxon>Planctomycetota</taxon>
        <taxon>Planctomycetia</taxon>
        <taxon>Pirellulales</taxon>
        <taxon>Pirellulaceae</taxon>
        <taxon>Mariniblastus</taxon>
    </lineage>
</organism>
<evidence type="ECO:0000313" key="10">
    <source>
        <dbReference type="EMBL" id="QEG23939.1"/>
    </source>
</evidence>
<feature type="domain" description="Nucleotidyl transferase" evidence="8">
    <location>
        <begin position="1"/>
        <end position="273"/>
    </location>
</feature>
<dbReference type="EMBL" id="CP042912">
    <property type="protein sequence ID" value="QEG23939.1"/>
    <property type="molecule type" value="Genomic_DNA"/>
</dbReference>
<dbReference type="AlphaFoldDB" id="A0A5B9PEL2"/>
<keyword evidence="11" id="KW-1185">Reference proteome</keyword>
<evidence type="ECO:0000256" key="4">
    <source>
        <dbReference type="ARBA" id="ARBA00022695"/>
    </source>
</evidence>
<evidence type="ECO:0000256" key="3">
    <source>
        <dbReference type="ARBA" id="ARBA00022679"/>
    </source>
</evidence>
<dbReference type="Pfam" id="PF22640">
    <property type="entry name" value="ManC_GMP_beta-helix"/>
    <property type="match status" value="1"/>
</dbReference>
<dbReference type="FunFam" id="3.90.550.10:FF:000046">
    <property type="entry name" value="Mannose-1-phosphate guanylyltransferase (GDP)"/>
    <property type="match status" value="1"/>
</dbReference>
<evidence type="ECO:0000259" key="9">
    <source>
        <dbReference type="Pfam" id="PF22640"/>
    </source>
</evidence>
<dbReference type="Gene3D" id="3.90.550.10">
    <property type="entry name" value="Spore Coat Polysaccharide Biosynthesis Protein SpsA, Chain A"/>
    <property type="match status" value="1"/>
</dbReference>
<evidence type="ECO:0000313" key="11">
    <source>
        <dbReference type="Proteomes" id="UP000322214"/>
    </source>
</evidence>
<proteinExistence type="inferred from homology"/>
<keyword evidence="6" id="KW-0342">GTP-binding</keyword>
<gene>
    <name evidence="10" type="primary">manC</name>
    <name evidence="10" type="ORF">MFFC18_38440</name>
</gene>
<comment type="catalytic activity">
    <reaction evidence="7">
        <text>alpha-D-mannose 1-phosphate + GTP + H(+) = GDP-alpha-D-mannose + diphosphate</text>
        <dbReference type="Rhea" id="RHEA:15229"/>
        <dbReference type="ChEBI" id="CHEBI:15378"/>
        <dbReference type="ChEBI" id="CHEBI:33019"/>
        <dbReference type="ChEBI" id="CHEBI:37565"/>
        <dbReference type="ChEBI" id="CHEBI:57527"/>
        <dbReference type="ChEBI" id="CHEBI:58409"/>
        <dbReference type="EC" id="2.7.7.13"/>
    </reaction>
</comment>